<dbReference type="Gene3D" id="1.25.40.10">
    <property type="entry name" value="Tetratricopeptide repeat domain"/>
    <property type="match status" value="2"/>
</dbReference>
<feature type="signal peptide" evidence="3">
    <location>
        <begin position="1"/>
        <end position="31"/>
    </location>
</feature>
<gene>
    <name evidence="5" type="ORF">EI77_00127</name>
</gene>
<dbReference type="InterPro" id="IPR039565">
    <property type="entry name" value="BamD-like"/>
</dbReference>
<dbReference type="Pfam" id="PF13525">
    <property type="entry name" value="YfiO"/>
    <property type="match status" value="1"/>
</dbReference>
<dbReference type="OrthoDB" id="189050at2"/>
<dbReference type="AlphaFoldDB" id="A0A4R7SQG0"/>
<keyword evidence="6" id="KW-1185">Reference proteome</keyword>
<protein>
    <submittedName>
        <fullName evidence="5">Outer membrane lipoprotein YfiO</fullName>
    </submittedName>
</protein>
<feature type="chain" id="PRO_5020472187" evidence="3">
    <location>
        <begin position="32"/>
        <end position="345"/>
    </location>
</feature>
<proteinExistence type="predicted"/>
<dbReference type="Proteomes" id="UP000295662">
    <property type="component" value="Unassembled WGS sequence"/>
</dbReference>
<organism evidence="5 6">
    <name type="scientific">Prosthecobacter fusiformis</name>
    <dbReference type="NCBI Taxonomy" id="48464"/>
    <lineage>
        <taxon>Bacteria</taxon>
        <taxon>Pseudomonadati</taxon>
        <taxon>Verrucomicrobiota</taxon>
        <taxon>Verrucomicrobiia</taxon>
        <taxon>Verrucomicrobiales</taxon>
        <taxon>Verrucomicrobiaceae</taxon>
        <taxon>Prosthecobacter</taxon>
    </lineage>
</organism>
<reference evidence="5 6" key="1">
    <citation type="submission" date="2019-03" db="EMBL/GenBank/DDBJ databases">
        <title>Genomic Encyclopedia of Archaeal and Bacterial Type Strains, Phase II (KMG-II): from individual species to whole genera.</title>
        <authorList>
            <person name="Goeker M."/>
        </authorList>
    </citation>
    <scope>NUCLEOTIDE SEQUENCE [LARGE SCALE GENOMIC DNA]</scope>
    <source>
        <strain evidence="5 6">ATCC 25309</strain>
    </source>
</reference>
<comment type="caution">
    <text evidence="5">The sequence shown here is derived from an EMBL/GenBank/DDBJ whole genome shotgun (WGS) entry which is preliminary data.</text>
</comment>
<accession>A0A4R7SQG0</accession>
<feature type="compositionally biased region" description="Basic and acidic residues" evidence="2">
    <location>
        <begin position="336"/>
        <end position="345"/>
    </location>
</feature>
<evidence type="ECO:0000256" key="1">
    <source>
        <dbReference type="ARBA" id="ARBA00022729"/>
    </source>
</evidence>
<evidence type="ECO:0000313" key="5">
    <source>
        <dbReference type="EMBL" id="TDU80829.1"/>
    </source>
</evidence>
<keyword evidence="1 3" id="KW-0732">Signal</keyword>
<dbReference type="InterPro" id="IPR011990">
    <property type="entry name" value="TPR-like_helical_dom_sf"/>
</dbReference>
<feature type="domain" description="Outer membrane lipoprotein BamD-like" evidence="4">
    <location>
        <begin position="162"/>
        <end position="306"/>
    </location>
</feature>
<dbReference type="EMBL" id="SOCA01000001">
    <property type="protein sequence ID" value="TDU80829.1"/>
    <property type="molecule type" value="Genomic_DNA"/>
</dbReference>
<feature type="region of interest" description="Disordered" evidence="2">
    <location>
        <begin position="317"/>
        <end position="345"/>
    </location>
</feature>
<evidence type="ECO:0000256" key="2">
    <source>
        <dbReference type="SAM" id="MobiDB-lite"/>
    </source>
</evidence>
<evidence type="ECO:0000313" key="6">
    <source>
        <dbReference type="Proteomes" id="UP000295662"/>
    </source>
</evidence>
<name>A0A4R7SQG0_9BACT</name>
<dbReference type="SUPFAM" id="SSF48452">
    <property type="entry name" value="TPR-like"/>
    <property type="match status" value="1"/>
</dbReference>
<dbReference type="RefSeq" id="WP_133792824.1">
    <property type="nucleotide sequence ID" value="NZ_SOCA01000001.1"/>
</dbReference>
<sequence length="345" mass="38822">MNWNFIQPLIQSSPALPGLLYFLLGAAPLSAADTQDLELAARLLQRGQKALVSGDRKEALERFATVTKKYPASEYSAMALWEMYRIHLSLNEPLEAFGVLETLATRQPGHFTRAQEEQLLLVKRQLGMAKDERRSLEPVKKGDLLLVDDLLGMLAKIILSGPHSEEGIQAHYLLGVALEKADRVEEAQARHEEFVETYPRHELADDAGYQVADIAFKKWKKMRGAVSPKDRERAAVLLTWFLTRFPESDKGAQARAGLAEVLVAEERELRVLAQYYEGQGNEKAAAVYYRQLALKFPKLLQEGSPLRDKIRMAIEAENAPSEVTEKVGPQVPDGPLRQDRPREIR</sequence>
<keyword evidence="5" id="KW-0449">Lipoprotein</keyword>
<evidence type="ECO:0000259" key="4">
    <source>
        <dbReference type="Pfam" id="PF13525"/>
    </source>
</evidence>
<evidence type="ECO:0000256" key="3">
    <source>
        <dbReference type="SAM" id="SignalP"/>
    </source>
</evidence>